<keyword evidence="3 7" id="KW-0812">Transmembrane</keyword>
<dbReference type="VEuPathDB" id="AmoebaDB:EHI7A_048160"/>
<feature type="domain" description="Palmitoyltransferase DHHC" evidence="8">
    <location>
        <begin position="97"/>
        <end position="214"/>
    </location>
</feature>
<evidence type="ECO:0000256" key="6">
    <source>
        <dbReference type="ARBA" id="ARBA00023315"/>
    </source>
</evidence>
<comment type="caution">
    <text evidence="9">The sequence shown here is derived from an EMBL/GenBank/DDBJ whole genome shotgun (WGS) entry which is preliminary data.</text>
</comment>
<accession>A0A5K1TVU2</accession>
<evidence type="ECO:0000259" key="8">
    <source>
        <dbReference type="Pfam" id="PF01529"/>
    </source>
</evidence>
<comment type="similarity">
    <text evidence="7">Belongs to the DHHC palmitoyltransferase family.</text>
</comment>
<name>A0A5K1TVU2_ENTHI</name>
<sequence>MDISNKSKPLCCLDVSQEGLKKLPVKVVFCLIGICYLAVNALIIFVLPLLYSLVTVIFWFIIAQGLVYLITYNYYQCHYVTAECIPKQYYQVDEEKKEEDQYCDICKRYKADRVHHCNVTNQCIYRYDHYCAMVGNSLGYHNYRYFFLFQFYLWVALLLADVHLYKIVVYVGGSHFYYVFIVLLVLFFGNMTFALTMNVIAVMFTITFNYTMKEVVDDFGQMIRERRFIKNKYYKSILLNWKEVMQVSPSKPLWLGFLPTPPFTSLEKLSN</sequence>
<dbReference type="PROSITE" id="PS50216">
    <property type="entry name" value="DHHC"/>
    <property type="match status" value="1"/>
</dbReference>
<dbReference type="GO" id="GO:0016020">
    <property type="term" value="C:membrane"/>
    <property type="evidence" value="ECO:0007669"/>
    <property type="project" value="UniProtKB-SubCell"/>
</dbReference>
<evidence type="ECO:0000256" key="4">
    <source>
        <dbReference type="ARBA" id="ARBA00022989"/>
    </source>
</evidence>
<dbReference type="Proteomes" id="UP000078387">
    <property type="component" value="Unassembled WGS sequence"/>
</dbReference>
<protein>
    <recommendedName>
        <fullName evidence="7">Palmitoyltransferase</fullName>
        <ecNumber evidence="7">2.3.1.225</ecNumber>
    </recommendedName>
</protein>
<dbReference type="EMBL" id="BDEQ01000001">
    <property type="protein sequence ID" value="GAT92931.1"/>
    <property type="molecule type" value="Genomic_DNA"/>
</dbReference>
<dbReference type="GO" id="GO:0019706">
    <property type="term" value="F:protein-cysteine S-palmitoyltransferase activity"/>
    <property type="evidence" value="ECO:0007669"/>
    <property type="project" value="UniProtKB-EC"/>
</dbReference>
<dbReference type="VEuPathDB" id="AmoebaDB:EHI5A_076840"/>
<feature type="transmembrane region" description="Helical" evidence="7">
    <location>
        <begin position="145"/>
        <end position="165"/>
    </location>
</feature>
<dbReference type="Pfam" id="PF01529">
    <property type="entry name" value="DHHC"/>
    <property type="match status" value="1"/>
</dbReference>
<feature type="transmembrane region" description="Helical" evidence="7">
    <location>
        <begin position="177"/>
        <end position="204"/>
    </location>
</feature>
<evidence type="ECO:0000256" key="2">
    <source>
        <dbReference type="ARBA" id="ARBA00022679"/>
    </source>
</evidence>
<comment type="domain">
    <text evidence="7">The DHHC domain is required for palmitoyltransferase activity.</text>
</comment>
<dbReference type="VEuPathDB" id="AmoebaDB:EHI8A_118790"/>
<evidence type="ECO:0000313" key="9">
    <source>
        <dbReference type="EMBL" id="GAT92931.1"/>
    </source>
</evidence>
<dbReference type="InterPro" id="IPR001594">
    <property type="entry name" value="Palmitoyltrfase_DHHC"/>
</dbReference>
<evidence type="ECO:0000256" key="7">
    <source>
        <dbReference type="RuleBase" id="RU079119"/>
    </source>
</evidence>
<keyword evidence="2 7" id="KW-0808">Transferase</keyword>
<keyword evidence="4 7" id="KW-1133">Transmembrane helix</keyword>
<dbReference type="EC" id="2.3.1.225" evidence="7"/>
<keyword evidence="6 7" id="KW-0012">Acyltransferase</keyword>
<evidence type="ECO:0000313" key="10">
    <source>
        <dbReference type="Proteomes" id="UP000078387"/>
    </source>
</evidence>
<dbReference type="AlphaFoldDB" id="A0A5K1TVU2"/>
<gene>
    <name evidence="9" type="ORF">CL6EHI_142130</name>
</gene>
<evidence type="ECO:0000256" key="1">
    <source>
        <dbReference type="ARBA" id="ARBA00004141"/>
    </source>
</evidence>
<evidence type="ECO:0000256" key="3">
    <source>
        <dbReference type="ARBA" id="ARBA00022692"/>
    </source>
</evidence>
<dbReference type="PANTHER" id="PTHR12246">
    <property type="entry name" value="PALMITOYLTRANSFERASE ZDHHC16"/>
    <property type="match status" value="1"/>
</dbReference>
<feature type="transmembrane region" description="Helical" evidence="7">
    <location>
        <begin position="27"/>
        <end position="50"/>
    </location>
</feature>
<dbReference type="InterPro" id="IPR039859">
    <property type="entry name" value="PFA4/ZDH16/20/ERF2-like"/>
</dbReference>
<keyword evidence="5 7" id="KW-0472">Membrane</keyword>
<dbReference type="VEuPathDB" id="AmoebaDB:KM1_092110"/>
<dbReference type="OMA" id="CKYIANA"/>
<comment type="catalytic activity">
    <reaction evidence="7">
        <text>L-cysteinyl-[protein] + hexadecanoyl-CoA = S-hexadecanoyl-L-cysteinyl-[protein] + CoA</text>
        <dbReference type="Rhea" id="RHEA:36683"/>
        <dbReference type="Rhea" id="RHEA-COMP:10131"/>
        <dbReference type="Rhea" id="RHEA-COMP:11032"/>
        <dbReference type="ChEBI" id="CHEBI:29950"/>
        <dbReference type="ChEBI" id="CHEBI:57287"/>
        <dbReference type="ChEBI" id="CHEBI:57379"/>
        <dbReference type="ChEBI" id="CHEBI:74151"/>
        <dbReference type="EC" id="2.3.1.225"/>
    </reaction>
</comment>
<proteinExistence type="inferred from homology"/>
<reference evidence="9 10" key="1">
    <citation type="submission" date="2016-05" db="EMBL/GenBank/DDBJ databases">
        <title>First whole genome sequencing of Entamoeba histolytica HM1:IMSS-clone-6.</title>
        <authorList>
            <person name="Mukherjee Avik.K."/>
            <person name="Izumyama S."/>
            <person name="Nakada-Tsukui K."/>
            <person name="Nozaki T."/>
        </authorList>
    </citation>
    <scope>NUCLEOTIDE SEQUENCE [LARGE SCALE GENOMIC DNA]</scope>
    <source>
        <strain evidence="9 10">HM1:IMSS clone 6</strain>
    </source>
</reference>
<dbReference type="VEuPathDB" id="AmoebaDB:EHI_142130"/>
<feature type="transmembrane region" description="Helical" evidence="7">
    <location>
        <begin position="56"/>
        <end position="75"/>
    </location>
</feature>
<evidence type="ECO:0000256" key="5">
    <source>
        <dbReference type="ARBA" id="ARBA00023136"/>
    </source>
</evidence>
<organism evidence="9 10">
    <name type="scientific">Entamoeba histolytica</name>
    <dbReference type="NCBI Taxonomy" id="5759"/>
    <lineage>
        <taxon>Eukaryota</taxon>
        <taxon>Amoebozoa</taxon>
        <taxon>Evosea</taxon>
        <taxon>Archamoebae</taxon>
        <taxon>Mastigamoebida</taxon>
        <taxon>Entamoebidae</taxon>
        <taxon>Entamoeba</taxon>
    </lineage>
</organism>
<comment type="subcellular location">
    <subcellularLocation>
        <location evidence="1">Membrane</location>
        <topology evidence="1">Multi-pass membrane protein</topology>
    </subcellularLocation>
</comment>